<feature type="chain" id="PRO_5002713820" description="Copper chaperone PCu(A)C" evidence="1">
    <location>
        <begin position="28"/>
        <end position="204"/>
    </location>
</feature>
<keyword evidence="1" id="KW-0732">Signal</keyword>
<evidence type="ECO:0000313" key="2">
    <source>
        <dbReference type="EMBL" id="ABU57076.1"/>
    </source>
</evidence>
<name>A7NHX9_ROSCS</name>
<dbReference type="PANTHER" id="PTHR36302">
    <property type="entry name" value="BLR7088 PROTEIN"/>
    <property type="match status" value="1"/>
</dbReference>
<dbReference type="AlphaFoldDB" id="A7NHX9"/>
<evidence type="ECO:0000313" key="3">
    <source>
        <dbReference type="Proteomes" id="UP000000263"/>
    </source>
</evidence>
<feature type="signal peptide" evidence="1">
    <location>
        <begin position="1"/>
        <end position="27"/>
    </location>
</feature>
<dbReference type="STRING" id="383372.Rcas_0963"/>
<dbReference type="RefSeq" id="WP_012119506.1">
    <property type="nucleotide sequence ID" value="NC_009767.1"/>
</dbReference>
<dbReference type="InterPro" id="IPR036182">
    <property type="entry name" value="PCuAC_sf"/>
</dbReference>
<evidence type="ECO:0008006" key="4">
    <source>
        <dbReference type="Google" id="ProtNLM"/>
    </source>
</evidence>
<proteinExistence type="predicted"/>
<protein>
    <recommendedName>
        <fullName evidence="4">Copper chaperone PCu(A)C</fullName>
    </recommendedName>
</protein>
<dbReference type="HOGENOM" id="CLU_100939_0_3_0"/>
<dbReference type="SUPFAM" id="SSF110087">
    <property type="entry name" value="DR1885-like metal-binding protein"/>
    <property type="match status" value="1"/>
</dbReference>
<dbReference type="InterPro" id="IPR058248">
    <property type="entry name" value="Lxx211020-like"/>
</dbReference>
<dbReference type="OrthoDB" id="9796962at2"/>
<reference evidence="2 3" key="1">
    <citation type="submission" date="2007-08" db="EMBL/GenBank/DDBJ databases">
        <title>Complete sequence of Roseiflexus castenholzii DSM 13941.</title>
        <authorList>
            <consortium name="US DOE Joint Genome Institute"/>
            <person name="Copeland A."/>
            <person name="Lucas S."/>
            <person name="Lapidus A."/>
            <person name="Barry K."/>
            <person name="Glavina del Rio T."/>
            <person name="Dalin E."/>
            <person name="Tice H."/>
            <person name="Pitluck S."/>
            <person name="Thompson L.S."/>
            <person name="Brettin T."/>
            <person name="Bruce D."/>
            <person name="Detter J.C."/>
            <person name="Han C."/>
            <person name="Tapia R."/>
            <person name="Schmutz J."/>
            <person name="Larimer F."/>
            <person name="Land M."/>
            <person name="Hauser L."/>
            <person name="Kyrpides N."/>
            <person name="Mikhailova N."/>
            <person name="Bryant D.A."/>
            <person name="Hanada S."/>
            <person name="Tsukatani Y."/>
            <person name="Richardson P."/>
        </authorList>
    </citation>
    <scope>NUCLEOTIDE SEQUENCE [LARGE SCALE GENOMIC DNA]</scope>
    <source>
        <strain evidence="3">DSM 13941 / HLO8</strain>
    </source>
</reference>
<keyword evidence="3" id="KW-1185">Reference proteome</keyword>
<dbReference type="Pfam" id="PF04314">
    <property type="entry name" value="PCuAC"/>
    <property type="match status" value="1"/>
</dbReference>
<sequence length="204" mass="20927">MNLSRLLFVLAGALGLAACTTSPTPSAAPANTGATGGATIQISDPWARAMKMEGGTMSGMEQPTMAPASGGGYGGMEPTKAPEQGMEHGGHGGMDMEMGGANSAAYMVIRNTGSEPDKLIAASTDVAKTVELHTVIEEGGMMRMRQVEGGIDVPANGEVVLKPGGFHVMLIGLTRDLNAGDKVELTLTFEKAGQIPVTAEVRQP</sequence>
<dbReference type="KEGG" id="rca:Rcas_0963"/>
<gene>
    <name evidence="2" type="ordered locus">Rcas_0963</name>
</gene>
<organism evidence="2 3">
    <name type="scientific">Roseiflexus castenholzii (strain DSM 13941 / HLO8)</name>
    <dbReference type="NCBI Taxonomy" id="383372"/>
    <lineage>
        <taxon>Bacteria</taxon>
        <taxon>Bacillati</taxon>
        <taxon>Chloroflexota</taxon>
        <taxon>Chloroflexia</taxon>
        <taxon>Chloroflexales</taxon>
        <taxon>Roseiflexineae</taxon>
        <taxon>Roseiflexaceae</taxon>
        <taxon>Roseiflexus</taxon>
    </lineage>
</organism>
<dbReference type="PROSITE" id="PS51257">
    <property type="entry name" value="PROKAR_LIPOPROTEIN"/>
    <property type="match status" value="1"/>
</dbReference>
<dbReference type="Gene3D" id="2.60.40.1890">
    <property type="entry name" value="PCu(A)C copper chaperone"/>
    <property type="match status" value="1"/>
</dbReference>
<dbReference type="PANTHER" id="PTHR36302:SF1">
    <property type="entry name" value="COPPER CHAPERONE PCU(A)C"/>
    <property type="match status" value="1"/>
</dbReference>
<dbReference type="eggNOG" id="COG2847">
    <property type="taxonomic scope" value="Bacteria"/>
</dbReference>
<dbReference type="EMBL" id="CP000804">
    <property type="protein sequence ID" value="ABU57076.1"/>
    <property type="molecule type" value="Genomic_DNA"/>
</dbReference>
<accession>A7NHX9</accession>
<dbReference type="Proteomes" id="UP000000263">
    <property type="component" value="Chromosome"/>
</dbReference>
<dbReference type="InterPro" id="IPR007410">
    <property type="entry name" value="LpqE-like"/>
</dbReference>
<evidence type="ECO:0000256" key="1">
    <source>
        <dbReference type="SAM" id="SignalP"/>
    </source>
</evidence>